<evidence type="ECO:0000259" key="15">
    <source>
        <dbReference type="PROSITE" id="PS50287"/>
    </source>
</evidence>
<dbReference type="SMART" id="SM00192">
    <property type="entry name" value="LDLa"/>
    <property type="match status" value="5"/>
</dbReference>
<comment type="subcellular location">
    <subcellularLocation>
        <location evidence="1">Cell membrane</location>
        <topology evidence="1">Single-pass type II membrane protein</topology>
    </subcellularLocation>
</comment>
<feature type="disulfide bond" evidence="9">
    <location>
        <begin position="248"/>
        <end position="266"/>
    </location>
</feature>
<dbReference type="InterPro" id="IPR009003">
    <property type="entry name" value="Peptidase_S1_PA"/>
</dbReference>
<dbReference type="InterPro" id="IPR002172">
    <property type="entry name" value="LDrepeatLR_classA_rpt"/>
</dbReference>
<keyword evidence="12" id="KW-1133">Transmembrane helix</keyword>
<feature type="transmembrane region" description="Helical" evidence="12">
    <location>
        <begin position="143"/>
        <end position="163"/>
    </location>
</feature>
<feature type="disulfide bond" evidence="9">
    <location>
        <begin position="241"/>
        <end position="253"/>
    </location>
</feature>
<keyword evidence="16" id="KW-1185">Reference proteome</keyword>
<dbReference type="SUPFAM" id="SSF50494">
    <property type="entry name" value="Trypsin-like serine proteases"/>
    <property type="match status" value="1"/>
</dbReference>
<feature type="disulfide bond" evidence="9">
    <location>
        <begin position="398"/>
        <end position="416"/>
    </location>
</feature>
<dbReference type="Gene3D" id="2.40.10.10">
    <property type="entry name" value="Trypsin-like serine proteases"/>
    <property type="match status" value="2"/>
</dbReference>
<feature type="disulfide bond" evidence="9">
    <location>
        <begin position="536"/>
        <end position="551"/>
    </location>
</feature>
<keyword evidence="12" id="KW-0472">Membrane</keyword>
<dbReference type="Gene3D" id="4.10.400.10">
    <property type="entry name" value="Low-density Lipoprotein Receptor"/>
    <property type="match status" value="5"/>
</dbReference>
<keyword evidence="12" id="KW-0812">Transmembrane</keyword>
<gene>
    <name evidence="17" type="primary">LOC102802753</name>
</gene>
<name>A0ABM0LUJ9_SACKO</name>
<evidence type="ECO:0000256" key="4">
    <source>
        <dbReference type="ARBA" id="ARBA00022825"/>
    </source>
</evidence>
<evidence type="ECO:0000256" key="11">
    <source>
        <dbReference type="SAM" id="MobiDB-lite"/>
    </source>
</evidence>
<keyword evidence="4" id="KW-0720">Serine protease</keyword>
<accession>A0ABM0LUJ9</accession>
<dbReference type="Proteomes" id="UP000694865">
    <property type="component" value="Unplaced"/>
</dbReference>
<reference evidence="17" key="1">
    <citation type="submission" date="2025-08" db="UniProtKB">
        <authorList>
            <consortium name="RefSeq"/>
        </authorList>
    </citation>
    <scope>IDENTIFICATION</scope>
    <source>
        <tissue evidence="17">Testes</tissue>
    </source>
</reference>
<evidence type="ECO:0000256" key="7">
    <source>
        <dbReference type="ARBA" id="ARBA00023180"/>
    </source>
</evidence>
<dbReference type="Pfam" id="PF00089">
    <property type="entry name" value="Trypsin"/>
    <property type="match status" value="1"/>
</dbReference>
<dbReference type="SUPFAM" id="SSF57424">
    <property type="entry name" value="LDL receptor-like module"/>
    <property type="match status" value="5"/>
</dbReference>
<feature type="disulfide bond" evidence="9">
    <location>
        <begin position="452"/>
        <end position="467"/>
    </location>
</feature>
<dbReference type="PANTHER" id="PTHR24252:SF7">
    <property type="entry name" value="HYALIN"/>
    <property type="match status" value="1"/>
</dbReference>
<dbReference type="PROSITE" id="PS50038">
    <property type="entry name" value="FZ"/>
    <property type="match status" value="1"/>
</dbReference>
<evidence type="ECO:0000259" key="14">
    <source>
        <dbReference type="PROSITE" id="PS50240"/>
    </source>
</evidence>
<evidence type="ECO:0000256" key="2">
    <source>
        <dbReference type="ARBA" id="ARBA00022670"/>
    </source>
</evidence>
<feature type="compositionally biased region" description="Low complexity" evidence="11">
    <location>
        <begin position="110"/>
        <end position="126"/>
    </location>
</feature>
<evidence type="ECO:0000256" key="8">
    <source>
        <dbReference type="PROSITE-ProRule" id="PRU00090"/>
    </source>
</evidence>
<feature type="domain" description="SRCR" evidence="15">
    <location>
        <begin position="563"/>
        <end position="591"/>
    </location>
</feature>
<dbReference type="SUPFAM" id="SSF56487">
    <property type="entry name" value="SRCR-like"/>
    <property type="match status" value="1"/>
</dbReference>
<feature type="domain" description="FZ" evidence="13">
    <location>
        <begin position="275"/>
        <end position="406"/>
    </location>
</feature>
<evidence type="ECO:0000256" key="3">
    <source>
        <dbReference type="ARBA" id="ARBA00022801"/>
    </source>
</evidence>
<evidence type="ECO:0000256" key="12">
    <source>
        <dbReference type="SAM" id="Phobius"/>
    </source>
</evidence>
<dbReference type="CDD" id="cd00112">
    <property type="entry name" value="LDLa"/>
    <property type="match status" value="5"/>
</dbReference>
<evidence type="ECO:0000256" key="6">
    <source>
        <dbReference type="ARBA" id="ARBA00023157"/>
    </source>
</evidence>
<dbReference type="CDD" id="cd00190">
    <property type="entry name" value="Tryp_SPc"/>
    <property type="match status" value="1"/>
</dbReference>
<dbReference type="Gene3D" id="3.10.250.10">
    <property type="entry name" value="SRCR-like domain"/>
    <property type="match status" value="1"/>
</dbReference>
<evidence type="ECO:0000259" key="13">
    <source>
        <dbReference type="PROSITE" id="PS50038"/>
    </source>
</evidence>
<dbReference type="InterPro" id="IPR001254">
    <property type="entry name" value="Trypsin_dom"/>
</dbReference>
<dbReference type="InterPro" id="IPR001190">
    <property type="entry name" value="SRCR"/>
</dbReference>
<dbReference type="SMART" id="SM00020">
    <property type="entry name" value="Tryp_SPc"/>
    <property type="match status" value="1"/>
</dbReference>
<dbReference type="SUPFAM" id="SSF63501">
    <property type="entry name" value="Frizzled cysteine-rich domain"/>
    <property type="match status" value="1"/>
</dbReference>
<dbReference type="Pfam" id="PF15494">
    <property type="entry name" value="SRCR_2"/>
    <property type="match status" value="1"/>
</dbReference>
<keyword evidence="5" id="KW-0735">Signal-anchor</keyword>
<dbReference type="InterPro" id="IPR033116">
    <property type="entry name" value="TRYPSIN_SER"/>
</dbReference>
<dbReference type="CDD" id="cd07066">
    <property type="entry name" value="CRD_FZ"/>
    <property type="match status" value="1"/>
</dbReference>
<sequence length="822" mass="91307">MDDTTGLVDITTPQCEYAVIEEHHNVAFSDIPETETQTNSTQVADINPPTAPRQQIPPVINAPTDIPRVVLGAKRPQVATTRRVFVRKVVQTNKGPLVVVRAVIVPQAVRQTTSQQQRGSQGGSTTVPIPRQLPKKSTNSRTCIAVTVIITAIITAIVLSLSFSNVGNNDDNNNNNGYSGYVVTLTSSLIFSDEFEEILEDTNSQEYKYYTSQMETEVHKGLKYPSTPRMPTAPTYTSADCTSFEFTCESSRCISSTQQCNGYSECMDMSDEDWRRCYDCQPVTINACTNVLPYTSAYFPNKVVTTQEMATNMLSKIEDYLHCHEYATLFACLTYAPSCPSDAGFIQRPCRLFCYSVLYSCLNVLRELAIQFSCSDLDNNAGCWQPQSGTCDVMEFRCNDGRCIHVSGKCDGANDCWDESDEDNCNYHDGDCNEFQYRCNDNSKCIPLGWRCDDTNDCPDASDEADCYQTSTRCSYSEFTCANRTCIPISKRCDSNNDCGDNSDETVALCGSVCPDDGEQMSCSNVHKCVMKTQECDDNKDCPDNSDESKCVKMFGSMLYAKYNASWIPICANGWYNAYSRVVCQQLGFGNVSKTYYYTNDGFDKSATLRPSVTVNDLKNIRNALEVRIVDIVDISSIKAVMGIKYTNSYVSSKQTRTISTFYIHPEYNYRTYVNDIALLKLTSPVTYTDRVRPACIALEDIVLPAGRLGYIAGWGITEEDAEEVSTILQEAHVPLVALEECAGLLNIELHPGMQCAGYLTGGIDTCQGDSGGPLMIENTDDGRWYLYGVTSFGYGCARANMPGIYTKVNKYTDFLEEIIGF</sequence>
<evidence type="ECO:0000256" key="1">
    <source>
        <dbReference type="ARBA" id="ARBA00004401"/>
    </source>
</evidence>
<dbReference type="PANTHER" id="PTHR24252">
    <property type="entry name" value="ACROSIN-RELATED"/>
    <property type="match status" value="1"/>
</dbReference>
<dbReference type="InterPro" id="IPR043504">
    <property type="entry name" value="Peptidase_S1_PA_chymotrypsin"/>
</dbReference>
<evidence type="ECO:0000313" key="16">
    <source>
        <dbReference type="Proteomes" id="UP000694865"/>
    </source>
</evidence>
<dbReference type="SMART" id="SM00063">
    <property type="entry name" value="FRI"/>
    <property type="match status" value="1"/>
</dbReference>
<dbReference type="GeneID" id="102802753"/>
<feature type="disulfide bond" evidence="8">
    <location>
        <begin position="323"/>
        <end position="361"/>
    </location>
</feature>
<dbReference type="InterPro" id="IPR023415">
    <property type="entry name" value="LDLR_class-A_CS"/>
</dbReference>
<dbReference type="PROSITE" id="PS50240">
    <property type="entry name" value="TRYPSIN_DOM"/>
    <property type="match status" value="1"/>
</dbReference>
<feature type="disulfide bond" evidence="9">
    <location>
        <begin position="474"/>
        <end position="486"/>
    </location>
</feature>
<dbReference type="PRINTS" id="PR00261">
    <property type="entry name" value="LDLRECEPTOR"/>
</dbReference>
<dbReference type="PROSITE" id="PS01209">
    <property type="entry name" value="LDLRA_1"/>
    <property type="match status" value="5"/>
</dbReference>
<keyword evidence="2" id="KW-0645">Protease</keyword>
<dbReference type="RefSeq" id="XP_006811440.1">
    <property type="nucleotide sequence ID" value="XM_006811377.1"/>
</dbReference>
<keyword evidence="7" id="KW-0325">Glycoprotein</keyword>
<feature type="disulfide bond" evidence="9">
    <location>
        <begin position="410"/>
        <end position="425"/>
    </location>
</feature>
<evidence type="ECO:0000313" key="17">
    <source>
        <dbReference type="RefSeq" id="XP_006811440.1"/>
    </source>
</evidence>
<evidence type="ECO:0000256" key="5">
    <source>
        <dbReference type="ARBA" id="ARBA00022968"/>
    </source>
</evidence>
<keyword evidence="3" id="KW-0378">Hydrolase</keyword>
<dbReference type="PROSITE" id="PS50287">
    <property type="entry name" value="SRCR_2"/>
    <property type="match status" value="1"/>
</dbReference>
<dbReference type="PROSITE" id="PS00135">
    <property type="entry name" value="TRYPSIN_SER"/>
    <property type="match status" value="1"/>
</dbReference>
<evidence type="ECO:0000256" key="10">
    <source>
        <dbReference type="PROSITE-ProRule" id="PRU00196"/>
    </source>
</evidence>
<dbReference type="Pfam" id="PF00057">
    <property type="entry name" value="Ldl_recept_a"/>
    <property type="match status" value="4"/>
</dbReference>
<organism evidence="16 17">
    <name type="scientific">Saccoglossus kowalevskii</name>
    <name type="common">Acorn worm</name>
    <dbReference type="NCBI Taxonomy" id="10224"/>
    <lineage>
        <taxon>Eukaryota</taxon>
        <taxon>Metazoa</taxon>
        <taxon>Hemichordata</taxon>
        <taxon>Enteropneusta</taxon>
        <taxon>Harrimaniidae</taxon>
        <taxon>Saccoglossus</taxon>
    </lineage>
</organism>
<feature type="disulfide bond" evidence="9">
    <location>
        <begin position="481"/>
        <end position="499"/>
    </location>
</feature>
<protein>
    <submittedName>
        <fullName evidence="17">Uncharacterized protein LOC102802753</fullName>
    </submittedName>
</protein>
<dbReference type="InterPro" id="IPR036772">
    <property type="entry name" value="SRCR-like_dom_sf"/>
</dbReference>
<evidence type="ECO:0000256" key="9">
    <source>
        <dbReference type="PROSITE-ProRule" id="PRU00124"/>
    </source>
</evidence>
<keyword evidence="6 9" id="KW-1015">Disulfide bond</keyword>
<dbReference type="PROSITE" id="PS50068">
    <property type="entry name" value="LDLRA_2"/>
    <property type="match status" value="5"/>
</dbReference>
<dbReference type="InterPro" id="IPR020067">
    <property type="entry name" value="Frizzled_dom"/>
</dbReference>
<feature type="domain" description="Peptidase S1" evidence="14">
    <location>
        <begin position="556"/>
        <end position="821"/>
    </location>
</feature>
<feature type="region of interest" description="Disordered" evidence="11">
    <location>
        <begin position="110"/>
        <end position="136"/>
    </location>
</feature>
<feature type="disulfide bond" evidence="9">
    <location>
        <begin position="391"/>
        <end position="403"/>
    </location>
</feature>
<proteinExistence type="predicted"/>
<dbReference type="Gene3D" id="1.10.2000.10">
    <property type="entry name" value="Frizzled cysteine-rich domain"/>
    <property type="match status" value="1"/>
</dbReference>
<dbReference type="InterPro" id="IPR036790">
    <property type="entry name" value="Frizzled_dom_sf"/>
</dbReference>
<dbReference type="InterPro" id="IPR036055">
    <property type="entry name" value="LDL_receptor-like_sf"/>
</dbReference>
<comment type="caution">
    <text evidence="10">Lacks conserved residue(s) required for the propagation of feature annotation.</text>
</comment>